<evidence type="ECO:0000256" key="5">
    <source>
        <dbReference type="ARBA" id="ARBA00023136"/>
    </source>
</evidence>
<comment type="subcellular location">
    <subcellularLocation>
        <location evidence="1">Membrane</location>
        <topology evidence="1">Multi-pass membrane protein</topology>
    </subcellularLocation>
</comment>
<accession>A0A7J7JS81</accession>
<dbReference type="PANTHER" id="PTHR23320">
    <property type="entry name" value="MEMBRANE-SPANNING 4-DOMAINS SUBFAMILY A MS4A -RELATED"/>
    <property type="match status" value="1"/>
</dbReference>
<evidence type="ECO:0000256" key="1">
    <source>
        <dbReference type="ARBA" id="ARBA00004141"/>
    </source>
</evidence>
<keyword evidence="5 6" id="KW-0472">Membrane</keyword>
<evidence type="ECO:0000313" key="7">
    <source>
        <dbReference type="EMBL" id="KAF6028501.1"/>
    </source>
</evidence>
<evidence type="ECO:0000256" key="6">
    <source>
        <dbReference type="SAM" id="Phobius"/>
    </source>
</evidence>
<gene>
    <name evidence="7" type="ORF">EB796_013197</name>
</gene>
<organism evidence="7 8">
    <name type="scientific">Bugula neritina</name>
    <name type="common">Brown bryozoan</name>
    <name type="synonym">Sertularia neritina</name>
    <dbReference type="NCBI Taxonomy" id="10212"/>
    <lineage>
        <taxon>Eukaryota</taxon>
        <taxon>Metazoa</taxon>
        <taxon>Spiralia</taxon>
        <taxon>Lophotrochozoa</taxon>
        <taxon>Bryozoa</taxon>
        <taxon>Gymnolaemata</taxon>
        <taxon>Cheilostomatida</taxon>
        <taxon>Flustrina</taxon>
        <taxon>Buguloidea</taxon>
        <taxon>Bugulidae</taxon>
        <taxon>Bugula</taxon>
    </lineage>
</organism>
<keyword evidence="4 6" id="KW-1133">Transmembrane helix</keyword>
<evidence type="ECO:0000313" key="8">
    <source>
        <dbReference type="Proteomes" id="UP000593567"/>
    </source>
</evidence>
<feature type="transmembrane region" description="Helical" evidence="6">
    <location>
        <begin position="61"/>
        <end position="81"/>
    </location>
</feature>
<feature type="transmembrane region" description="Helical" evidence="6">
    <location>
        <begin position="132"/>
        <end position="150"/>
    </location>
</feature>
<reference evidence="7" key="1">
    <citation type="submission" date="2020-06" db="EMBL/GenBank/DDBJ databases">
        <title>Draft genome of Bugula neritina, a colonial animal packing powerful symbionts and potential medicines.</title>
        <authorList>
            <person name="Rayko M."/>
        </authorList>
    </citation>
    <scope>NUCLEOTIDE SEQUENCE [LARGE SCALE GENOMIC DNA]</scope>
    <source>
        <strain evidence="7">Kwan_BN1</strain>
    </source>
</reference>
<name>A0A7J7JS81_BUGNE</name>
<dbReference type="PANTHER" id="PTHR23320:SF165">
    <property type="entry name" value="MARVEL DOMAIN-CONTAINING PROTEIN"/>
    <property type="match status" value="1"/>
</dbReference>
<comment type="similarity">
    <text evidence="2">Belongs to the MS4A family.</text>
</comment>
<proteinExistence type="inferred from homology"/>
<dbReference type="InterPro" id="IPR030417">
    <property type="entry name" value="MS4A"/>
</dbReference>
<dbReference type="InterPro" id="IPR007237">
    <property type="entry name" value="CD20-like"/>
</dbReference>
<protein>
    <submittedName>
        <fullName evidence="7">Uncharacterized protein</fullName>
    </submittedName>
</protein>
<dbReference type="AlphaFoldDB" id="A0A7J7JS81"/>
<evidence type="ECO:0000256" key="2">
    <source>
        <dbReference type="ARBA" id="ARBA00009565"/>
    </source>
</evidence>
<dbReference type="EMBL" id="VXIV02001945">
    <property type="protein sequence ID" value="KAF6028501.1"/>
    <property type="molecule type" value="Genomic_DNA"/>
</dbReference>
<evidence type="ECO:0000256" key="4">
    <source>
        <dbReference type="ARBA" id="ARBA00022989"/>
    </source>
</evidence>
<evidence type="ECO:0000256" key="3">
    <source>
        <dbReference type="ARBA" id="ARBA00022692"/>
    </source>
</evidence>
<comment type="caution">
    <text evidence="7">The sequence shown here is derived from an EMBL/GenBank/DDBJ whole genome shotgun (WGS) entry which is preliminary data.</text>
</comment>
<sequence length="278" mass="29967">MTSIFTRADHHDHDAAYVASMAQVPYHQFTNVTTIQPPVTVVSQPVTSLPDKFQPTALSQIRVLCVMQLVMGIVSIIFGIAMAVLDSSIVDTQHYVGLQGYGIWIGAYFAICGGVGLSAARFNTSGWITSTLILNILCSVFFCCTLLSYTSVGLVQTSINDCHYFYGFSLTSSANTCNVTQIKAYYAMDSIMLICSIIEFIVTIWSAVLCCGAVCLCCKDPVPHQQVITTYPAHSGVTIQSGYAPPVNQVSVGVHHAAPVGGYANHPMYMAPPPSYPI</sequence>
<dbReference type="GO" id="GO:0016020">
    <property type="term" value="C:membrane"/>
    <property type="evidence" value="ECO:0007669"/>
    <property type="project" value="UniProtKB-SubCell"/>
</dbReference>
<dbReference type="Pfam" id="PF04103">
    <property type="entry name" value="CD20"/>
    <property type="match status" value="1"/>
</dbReference>
<keyword evidence="8" id="KW-1185">Reference proteome</keyword>
<feature type="transmembrane region" description="Helical" evidence="6">
    <location>
        <begin position="191"/>
        <end position="216"/>
    </location>
</feature>
<feature type="transmembrane region" description="Helical" evidence="6">
    <location>
        <begin position="101"/>
        <end position="120"/>
    </location>
</feature>
<dbReference type="OrthoDB" id="10042560at2759"/>
<keyword evidence="3 6" id="KW-0812">Transmembrane</keyword>
<dbReference type="Proteomes" id="UP000593567">
    <property type="component" value="Unassembled WGS sequence"/>
</dbReference>